<sequence length="303" mass="33604">MVVRKGDSGAVVEAIQTKLGIEADGAFGPNTEAAVEQFQREKGLEPDGVVGPNTASVLGLDLEELLTTDTADRSFVTAEGLLIQKSYLDEGQYCCGPTDKFYVFLHHTAGGHDPFATVRNWNNDSRGRIATQFVVGNKSTRGDTSRDGVVVECFPQAAWAYHLGESKSRLLHPHSIGIEICNYGWLEKKDGRFHTYVDSEVPEDQVCDLGFVFRGHRYYHKYSDTQIASVRGLLKEIALRHSKVDLAEGIPRWLRDQDPGKIFDYSEPACKGEVRGLLTHTNTRSDKSDCSPQPALVEMLRSL</sequence>
<reference evidence="3 4" key="1">
    <citation type="submission" date="2024-09" db="EMBL/GenBank/DDBJ databases">
        <authorList>
            <person name="D'Angelo T."/>
        </authorList>
    </citation>
    <scope>NUCLEOTIDE SEQUENCE [LARGE SCALE GENOMIC DNA]</scope>
    <source>
        <strain evidence="3">SAG AM-320-E07</strain>
    </source>
</reference>
<keyword evidence="4" id="KW-1185">Reference proteome</keyword>
<evidence type="ECO:0000313" key="3">
    <source>
        <dbReference type="EMBL" id="MFC1572626.1"/>
    </source>
</evidence>
<proteinExistence type="predicted"/>
<dbReference type="Pfam" id="PF01510">
    <property type="entry name" value="Amidase_2"/>
    <property type="match status" value="1"/>
</dbReference>
<accession>A0ABV6YKG0</accession>
<dbReference type="Pfam" id="PF01471">
    <property type="entry name" value="PG_binding_1"/>
    <property type="match status" value="1"/>
</dbReference>
<evidence type="ECO:0000313" key="4">
    <source>
        <dbReference type="Proteomes" id="UP001593833"/>
    </source>
</evidence>
<organism evidence="3 4">
    <name type="scientific">Eiseniibacteriota bacterium</name>
    <dbReference type="NCBI Taxonomy" id="2212470"/>
    <lineage>
        <taxon>Bacteria</taxon>
        <taxon>Candidatus Eiseniibacteriota</taxon>
    </lineage>
</organism>
<dbReference type="InterPro" id="IPR036366">
    <property type="entry name" value="PGBDSf"/>
</dbReference>
<dbReference type="InterPro" id="IPR002502">
    <property type="entry name" value="Amidase_domain"/>
</dbReference>
<dbReference type="SUPFAM" id="SSF55846">
    <property type="entry name" value="N-acetylmuramoyl-L-alanine amidase-like"/>
    <property type="match status" value="1"/>
</dbReference>
<dbReference type="Gene3D" id="1.10.101.10">
    <property type="entry name" value="PGBD-like superfamily/PGBD"/>
    <property type="match status" value="1"/>
</dbReference>
<evidence type="ECO:0000259" key="1">
    <source>
        <dbReference type="Pfam" id="PF01471"/>
    </source>
</evidence>
<dbReference type="InterPro" id="IPR036505">
    <property type="entry name" value="Amidase/PGRP_sf"/>
</dbReference>
<comment type="caution">
    <text evidence="3">The sequence shown here is derived from an EMBL/GenBank/DDBJ whole genome shotgun (WGS) entry which is preliminary data.</text>
</comment>
<name>A0ABV6YKG0_UNCEI</name>
<dbReference type="SUPFAM" id="SSF47090">
    <property type="entry name" value="PGBD-like"/>
    <property type="match status" value="1"/>
</dbReference>
<gene>
    <name evidence="3" type="ORF">ACFL6M_03400</name>
</gene>
<feature type="domain" description="N-acetylmuramoyl-L-alanine amidase" evidence="2">
    <location>
        <begin position="102"/>
        <end position="245"/>
    </location>
</feature>
<evidence type="ECO:0000259" key="2">
    <source>
        <dbReference type="Pfam" id="PF01510"/>
    </source>
</evidence>
<dbReference type="Proteomes" id="UP001593833">
    <property type="component" value="Unassembled WGS sequence"/>
</dbReference>
<feature type="domain" description="Peptidoglycan binding-like" evidence="1">
    <location>
        <begin position="21"/>
        <end position="58"/>
    </location>
</feature>
<protein>
    <submittedName>
        <fullName evidence="3">Peptidoglycan-binding protein</fullName>
    </submittedName>
</protein>
<dbReference type="EMBL" id="JBHPKH010000025">
    <property type="protein sequence ID" value="MFC1572626.1"/>
    <property type="molecule type" value="Genomic_DNA"/>
</dbReference>
<dbReference type="InterPro" id="IPR036365">
    <property type="entry name" value="PGBD-like_sf"/>
</dbReference>
<dbReference type="InterPro" id="IPR002477">
    <property type="entry name" value="Peptidoglycan-bd-like"/>
</dbReference>
<dbReference type="Gene3D" id="3.40.80.10">
    <property type="entry name" value="Peptidoglycan recognition protein-like"/>
    <property type="match status" value="1"/>
</dbReference>